<evidence type="ECO:0000313" key="2">
    <source>
        <dbReference type="EMBL" id="KVK76041.1"/>
    </source>
</evidence>
<reference evidence="2 3" key="1">
    <citation type="submission" date="2015-11" db="EMBL/GenBank/DDBJ databases">
        <title>Expanding the genomic diversity of Burkholderia species for the development of highly accurate diagnostics.</title>
        <authorList>
            <person name="Sahl J."/>
            <person name="Keim P."/>
            <person name="Wagner D."/>
        </authorList>
    </citation>
    <scope>NUCLEOTIDE SEQUENCE [LARGE SCALE GENOMIC DNA]</scope>
    <source>
        <strain evidence="2 3">MSMB1302</strain>
    </source>
</reference>
<dbReference type="EMBL" id="LOYH01000089">
    <property type="protein sequence ID" value="KVK76041.1"/>
    <property type="molecule type" value="Genomic_DNA"/>
</dbReference>
<dbReference type="Proteomes" id="UP000069001">
    <property type="component" value="Unassembled WGS sequence"/>
</dbReference>
<feature type="compositionally biased region" description="Basic and acidic residues" evidence="1">
    <location>
        <begin position="114"/>
        <end position="130"/>
    </location>
</feature>
<protein>
    <submittedName>
        <fullName evidence="2">Uncharacterized protein</fullName>
    </submittedName>
</protein>
<accession>A0A103ZAE5</accession>
<organism evidence="2 3">
    <name type="scientific">Burkholderia cepacia</name>
    <name type="common">Pseudomonas cepacia</name>
    <dbReference type="NCBI Taxonomy" id="292"/>
    <lineage>
        <taxon>Bacteria</taxon>
        <taxon>Pseudomonadati</taxon>
        <taxon>Pseudomonadota</taxon>
        <taxon>Betaproteobacteria</taxon>
        <taxon>Burkholderiales</taxon>
        <taxon>Burkholderiaceae</taxon>
        <taxon>Burkholderia</taxon>
        <taxon>Burkholderia cepacia complex</taxon>
    </lineage>
</organism>
<gene>
    <name evidence="2" type="ORF">WS90_25775</name>
</gene>
<dbReference type="RefSeq" id="WP_059731898.1">
    <property type="nucleotide sequence ID" value="NZ_LOYH01000089.1"/>
</dbReference>
<evidence type="ECO:0000256" key="1">
    <source>
        <dbReference type="SAM" id="MobiDB-lite"/>
    </source>
</evidence>
<name>A0A103ZAE5_BURCE</name>
<feature type="region of interest" description="Disordered" evidence="1">
    <location>
        <begin position="80"/>
        <end position="154"/>
    </location>
</feature>
<comment type="caution">
    <text evidence="2">The sequence shown here is derived from an EMBL/GenBank/DDBJ whole genome shotgun (WGS) entry which is preliminary data.</text>
</comment>
<feature type="compositionally biased region" description="Polar residues" evidence="1">
    <location>
        <begin position="91"/>
        <end position="113"/>
    </location>
</feature>
<proteinExistence type="predicted"/>
<sequence>MPVVKRFTQAQWDAAARRLDALPDKPAHEHHVTVCDAVQSMQPQIRGAQQKGYTLDEIVQQLAEAGVDISVSTLRYAMQRTAKDRRGEPASKSSPATRKTASPRVGTSRQTRPLRSDHAENQGGRDKARAATEPGTMVIQDAFSFEIAPDTENL</sequence>
<dbReference type="AlphaFoldDB" id="A0A103ZAE5"/>
<evidence type="ECO:0000313" key="3">
    <source>
        <dbReference type="Proteomes" id="UP000069001"/>
    </source>
</evidence>